<dbReference type="RefSeq" id="WP_176788818.1">
    <property type="nucleotide sequence ID" value="NZ_JABXWR010000001.1"/>
</dbReference>
<comment type="catalytic activity">
    <reaction evidence="1">
        <text>(4aS,6R)-4a-hydroxy-L-erythro-5,6,7,8-tetrahydrobiopterin = (6R)-L-erythro-6,7-dihydrobiopterin + H2O</text>
        <dbReference type="Rhea" id="RHEA:11920"/>
        <dbReference type="ChEBI" id="CHEBI:15377"/>
        <dbReference type="ChEBI" id="CHEBI:15642"/>
        <dbReference type="ChEBI" id="CHEBI:43120"/>
        <dbReference type="EC" id="4.2.1.96"/>
    </reaction>
</comment>
<dbReference type="InterPro" id="IPR001533">
    <property type="entry name" value="Pterin_deHydtase"/>
</dbReference>
<dbReference type="PANTHER" id="PTHR12599:SF0">
    <property type="entry name" value="PTERIN-4-ALPHA-CARBINOLAMINE DEHYDRATASE"/>
    <property type="match status" value="1"/>
</dbReference>
<proteinExistence type="inferred from homology"/>
<comment type="caution">
    <text evidence="5">The sequence shown here is derived from an EMBL/GenBank/DDBJ whole genome shotgun (WGS) entry which is preliminary data.</text>
</comment>
<dbReference type="InterPro" id="IPR036428">
    <property type="entry name" value="PCD_sf"/>
</dbReference>
<dbReference type="AlphaFoldDB" id="A0A7K4HQQ5"/>
<evidence type="ECO:0000256" key="1">
    <source>
        <dbReference type="ARBA" id="ARBA00001554"/>
    </source>
</evidence>
<dbReference type="SUPFAM" id="SSF55248">
    <property type="entry name" value="PCD-like"/>
    <property type="match status" value="1"/>
</dbReference>
<organism evidence="5 6">
    <name type="scientific">Methanofollis tationis</name>
    <dbReference type="NCBI Taxonomy" id="81417"/>
    <lineage>
        <taxon>Archaea</taxon>
        <taxon>Methanobacteriati</taxon>
        <taxon>Methanobacteriota</taxon>
        <taxon>Stenosarchaea group</taxon>
        <taxon>Methanomicrobia</taxon>
        <taxon>Methanomicrobiales</taxon>
        <taxon>Methanomicrobiaceae</taxon>
        <taxon>Methanofollis</taxon>
    </lineage>
</organism>
<accession>A0A7K4HQQ5</accession>
<dbReference type="Pfam" id="PF01329">
    <property type="entry name" value="Pterin_4a"/>
    <property type="match status" value="1"/>
</dbReference>
<dbReference type="Proteomes" id="UP000570823">
    <property type="component" value="Unassembled WGS sequence"/>
</dbReference>
<evidence type="ECO:0000256" key="4">
    <source>
        <dbReference type="ARBA" id="ARBA00023239"/>
    </source>
</evidence>
<dbReference type="CDD" id="cd00488">
    <property type="entry name" value="PCD_DCoH"/>
    <property type="match status" value="1"/>
</dbReference>
<reference evidence="5 6" key="1">
    <citation type="submission" date="2020-06" db="EMBL/GenBank/DDBJ databases">
        <title>Methanofollis fontis sp. nov., a methanogen isolated from marine sediments near a cold seep at Four-Way Closure Ridge offshore southwestern Taiwan.</title>
        <authorList>
            <person name="Chen S.-C."/>
            <person name="Teng N.-H."/>
            <person name="Lin Y.-S."/>
            <person name="Lai M.-C."/>
            <person name="Chen H.-H."/>
            <person name="Wang C.-C."/>
        </authorList>
    </citation>
    <scope>NUCLEOTIDE SEQUENCE [LARGE SCALE GENOMIC DNA]</scope>
    <source>
        <strain evidence="5 6">DSM 2702</strain>
    </source>
</reference>
<dbReference type="GO" id="GO:0008124">
    <property type="term" value="F:4-alpha-hydroxytetrahydrobiopterin dehydratase activity"/>
    <property type="evidence" value="ECO:0007669"/>
    <property type="project" value="UniProtKB-EC"/>
</dbReference>
<keyword evidence="6" id="KW-1185">Reference proteome</keyword>
<dbReference type="PANTHER" id="PTHR12599">
    <property type="entry name" value="PTERIN-4-ALPHA-CARBINOLAMINE DEHYDRATASE"/>
    <property type="match status" value="1"/>
</dbReference>
<evidence type="ECO:0000256" key="3">
    <source>
        <dbReference type="ARBA" id="ARBA00013252"/>
    </source>
</evidence>
<protein>
    <recommendedName>
        <fullName evidence="3">4a-hydroxytetrahydrobiopterin dehydratase</fullName>
        <ecNumber evidence="3">4.2.1.96</ecNumber>
    </recommendedName>
</protein>
<sequence>MPLSTESVQPIVPGAAPLTRREIMALLPQVPGWAFENGKLKRRFSFGSVGEAAAFIGQVIALGAESADHYPDICLTRYRHVDVFWYTHASGGLTRTDFVLAAKLGEIFGGRTLFG</sequence>
<evidence type="ECO:0000313" key="6">
    <source>
        <dbReference type="Proteomes" id="UP000570823"/>
    </source>
</evidence>
<dbReference type="GO" id="GO:0006729">
    <property type="term" value="P:tetrahydrobiopterin biosynthetic process"/>
    <property type="evidence" value="ECO:0007669"/>
    <property type="project" value="InterPro"/>
</dbReference>
<evidence type="ECO:0000313" key="5">
    <source>
        <dbReference type="EMBL" id="NVO67198.1"/>
    </source>
</evidence>
<comment type="similarity">
    <text evidence="2">Belongs to the pterin-4-alpha-carbinolamine dehydratase family.</text>
</comment>
<name>A0A7K4HQQ5_9EURY</name>
<dbReference type="OrthoDB" id="10495at2157"/>
<dbReference type="Gene3D" id="3.30.1360.20">
    <property type="entry name" value="Transcriptional coactivator/pterin dehydratase"/>
    <property type="match status" value="1"/>
</dbReference>
<dbReference type="EC" id="4.2.1.96" evidence="3"/>
<keyword evidence="4" id="KW-0456">Lyase</keyword>
<gene>
    <name evidence="5" type="ORF">HWN36_07730</name>
</gene>
<evidence type="ECO:0000256" key="2">
    <source>
        <dbReference type="ARBA" id="ARBA00006472"/>
    </source>
</evidence>
<dbReference type="EMBL" id="JABXWR010000001">
    <property type="protein sequence ID" value="NVO67198.1"/>
    <property type="molecule type" value="Genomic_DNA"/>
</dbReference>